<dbReference type="Proteomes" id="UP000826540">
    <property type="component" value="Chromosome"/>
</dbReference>
<feature type="compositionally biased region" description="Low complexity" evidence="1">
    <location>
        <begin position="75"/>
        <end position="85"/>
    </location>
</feature>
<dbReference type="RefSeq" id="WP_220609548.1">
    <property type="nucleotide sequence ID" value="NZ_CP080598.1"/>
</dbReference>
<evidence type="ECO:0000256" key="1">
    <source>
        <dbReference type="SAM" id="MobiDB-lite"/>
    </source>
</evidence>
<name>A0ABX8WYM4_9CYAN</name>
<proteinExistence type="predicted"/>
<organism evidence="2 3">
    <name type="scientific">Sphaerospermopsis torques-reginae ITEP-024</name>
    <dbReference type="NCBI Taxonomy" id="984208"/>
    <lineage>
        <taxon>Bacteria</taxon>
        <taxon>Bacillati</taxon>
        <taxon>Cyanobacteriota</taxon>
        <taxon>Cyanophyceae</taxon>
        <taxon>Nostocales</taxon>
        <taxon>Aphanizomenonaceae</taxon>
        <taxon>Sphaerospermopsis</taxon>
        <taxon>Sphaerospermopsis torques-reginae</taxon>
    </lineage>
</organism>
<dbReference type="EMBL" id="CP080598">
    <property type="protein sequence ID" value="QYX31514.1"/>
    <property type="molecule type" value="Genomic_DNA"/>
</dbReference>
<sequence length="202" mass="22619">MASTLDTIIEGLTAIVFSPVILPIASAMKQPVVQNTIKDSILFSEKVKDAVAEMGETVEKVTADARKEKPESFPSRTQSRSQSRTYGNYFTNGKSEAAKDFINVISDINADVARMTNGVADLRVILPLGIGLLSLQQLLRKGFQLEEIPWYILAWYAFDIFTRLNFEDETQLTNLSINTVSMEFQEQQSSDSNNTQQCHRES</sequence>
<gene>
    <name evidence="2" type="ORF">K2F26_22375</name>
</gene>
<protein>
    <submittedName>
        <fullName evidence="2">DUF5132 domain-containing protein</fullName>
    </submittedName>
</protein>
<reference evidence="2 3" key="1">
    <citation type="journal article" date="2022" name="J. Am. Chem. Soc.">
        <title>Biosynthesis of Guanitoxin Enables Global Environmental Detection in Freshwater Cyanobacteria.</title>
        <authorList>
            <person name="Lima S.T."/>
            <person name="Fallon T.R."/>
            <person name="Cordoza J.L."/>
            <person name="Chekan J.R."/>
            <person name="Delbaje E."/>
            <person name="Hopiavuori A.R."/>
            <person name="Alvarenga D.O."/>
            <person name="Wood S.M."/>
            <person name="Luhavaya H."/>
            <person name="Baumgartner J.T."/>
            <person name="Dorr F.A."/>
            <person name="Etchegaray A."/>
            <person name="Pinto E."/>
            <person name="McKinnie S.M.K."/>
            <person name="Fiore M.F."/>
            <person name="Moore B.S."/>
        </authorList>
    </citation>
    <scope>NUCLEOTIDE SEQUENCE [LARGE SCALE GENOMIC DNA]</scope>
    <source>
        <strain evidence="2 3">ITEP-024</strain>
    </source>
</reference>
<keyword evidence="3" id="KW-1185">Reference proteome</keyword>
<dbReference type="InterPro" id="IPR033456">
    <property type="entry name" value="DUF5132"/>
</dbReference>
<feature type="region of interest" description="Disordered" evidence="1">
    <location>
        <begin position="62"/>
        <end position="86"/>
    </location>
</feature>
<evidence type="ECO:0000313" key="3">
    <source>
        <dbReference type="Proteomes" id="UP000826540"/>
    </source>
</evidence>
<evidence type="ECO:0000313" key="2">
    <source>
        <dbReference type="EMBL" id="QYX31514.1"/>
    </source>
</evidence>
<feature type="compositionally biased region" description="Basic and acidic residues" evidence="1">
    <location>
        <begin position="62"/>
        <end position="71"/>
    </location>
</feature>
<accession>A0ABX8WYM4</accession>
<dbReference type="Pfam" id="PF17195">
    <property type="entry name" value="DUF5132"/>
    <property type="match status" value="1"/>
</dbReference>